<sequence>MTLTAHSPTNHPVTEVRPVSEVRPGQDAQAALDQAPAGGEVRLLAGEHRGPLWVRRSDVRLRGEGAHLTRIVPGAHTEVDVPRLHDAPPSVLSGVVVHGDDLSGVSVEALTVEGFTGAGVYAHSVSGIRVVGVHAINDDVWGVYVRESEAVEVVGCTTTGAQYAGIGLSFCPDSRARIADCMSHGNAFGVFVDNSSGAVVDRCTATGNAIGVLMLNQVYEGEPEGGVRDCLVTGCTLVANGLSAGVEDEGLGAAGPPISGVGIGLVGVERVAVVGNEIRGNVPSGPSVMEGAVSISSSAAFGGDDPRDVTVMWNSFDANEPRDVHGDDTRSRQRFTHNRFGVSWADGVPGQL</sequence>
<evidence type="ECO:0000313" key="3">
    <source>
        <dbReference type="EMBL" id="AWH95989.1"/>
    </source>
</evidence>
<reference evidence="3 4" key="1">
    <citation type="submission" date="2016-04" db="EMBL/GenBank/DDBJ databases">
        <title>Complete genome sequence of the haloalkaliphilic hydrocarbon-degrading bacterium Dietzia psychralcaliphila ILA-1T, isolated from a drain of a fish product-processing plant.</title>
        <authorList>
            <person name="Zhao J."/>
            <person name="Hu B."/>
            <person name="Geng S."/>
            <person name="Nie Y."/>
            <person name="Tang Y."/>
        </authorList>
    </citation>
    <scope>NUCLEOTIDE SEQUENCE [LARGE SCALE GENOMIC DNA]</scope>
    <source>
        <strain evidence="3 4">ILA-1</strain>
    </source>
</reference>
<evidence type="ECO:0000259" key="2">
    <source>
        <dbReference type="Pfam" id="PF13229"/>
    </source>
</evidence>
<feature type="domain" description="Right handed beta helix" evidence="2">
    <location>
        <begin position="119"/>
        <end position="292"/>
    </location>
</feature>
<dbReference type="Pfam" id="PF13229">
    <property type="entry name" value="Beta_helix"/>
    <property type="match status" value="1"/>
</dbReference>
<gene>
    <name evidence="3" type="ORF">A6048_11330</name>
</gene>
<protein>
    <recommendedName>
        <fullName evidence="2">Right handed beta helix domain-containing protein</fullName>
    </recommendedName>
</protein>
<keyword evidence="4" id="KW-1185">Reference proteome</keyword>
<dbReference type="SUPFAM" id="SSF51126">
    <property type="entry name" value="Pectin lyase-like"/>
    <property type="match status" value="1"/>
</dbReference>
<proteinExistence type="predicted"/>
<name>A0AAD0JSE2_9ACTN</name>
<feature type="region of interest" description="Disordered" evidence="1">
    <location>
        <begin position="1"/>
        <end position="37"/>
    </location>
</feature>
<dbReference type="Proteomes" id="UP000244903">
    <property type="component" value="Chromosome"/>
</dbReference>
<evidence type="ECO:0000313" key="4">
    <source>
        <dbReference type="Proteomes" id="UP000244903"/>
    </source>
</evidence>
<evidence type="ECO:0000256" key="1">
    <source>
        <dbReference type="SAM" id="MobiDB-lite"/>
    </source>
</evidence>
<dbReference type="InterPro" id="IPR011050">
    <property type="entry name" value="Pectin_lyase_fold/virulence"/>
</dbReference>
<organism evidence="3 4">
    <name type="scientific">Dietzia psychralcaliphila</name>
    <dbReference type="NCBI Taxonomy" id="139021"/>
    <lineage>
        <taxon>Bacteria</taxon>
        <taxon>Bacillati</taxon>
        <taxon>Actinomycetota</taxon>
        <taxon>Actinomycetes</taxon>
        <taxon>Mycobacteriales</taxon>
        <taxon>Dietziaceae</taxon>
        <taxon>Dietzia</taxon>
    </lineage>
</organism>
<dbReference type="AlphaFoldDB" id="A0AAD0JSE2"/>
<feature type="compositionally biased region" description="Polar residues" evidence="1">
    <location>
        <begin position="1"/>
        <end position="12"/>
    </location>
</feature>
<dbReference type="SMART" id="SM00710">
    <property type="entry name" value="PbH1"/>
    <property type="match status" value="6"/>
</dbReference>
<dbReference type="InterPro" id="IPR012334">
    <property type="entry name" value="Pectin_lyas_fold"/>
</dbReference>
<accession>A0AAD0JSE2</accession>
<dbReference type="EMBL" id="CP015453">
    <property type="protein sequence ID" value="AWH95989.1"/>
    <property type="molecule type" value="Genomic_DNA"/>
</dbReference>
<dbReference type="InterPro" id="IPR006626">
    <property type="entry name" value="PbH1"/>
</dbReference>
<feature type="compositionally biased region" description="Low complexity" evidence="1">
    <location>
        <begin position="25"/>
        <end position="37"/>
    </location>
</feature>
<dbReference type="RefSeq" id="WP_107746564.1">
    <property type="nucleotide sequence ID" value="NZ_CP015453.1"/>
</dbReference>
<dbReference type="Gene3D" id="2.160.20.10">
    <property type="entry name" value="Single-stranded right-handed beta-helix, Pectin lyase-like"/>
    <property type="match status" value="1"/>
</dbReference>
<dbReference type="KEGG" id="dpc:A6048_11330"/>
<dbReference type="InterPro" id="IPR039448">
    <property type="entry name" value="Beta_helix"/>
</dbReference>